<dbReference type="InterPro" id="IPR050883">
    <property type="entry name" value="PNGase"/>
</dbReference>
<dbReference type="Pfam" id="PF13385">
    <property type="entry name" value="Laminin_G_3"/>
    <property type="match status" value="1"/>
</dbReference>
<dbReference type="Proteomes" id="UP001141933">
    <property type="component" value="Unassembled WGS sequence"/>
</dbReference>
<gene>
    <name evidence="6" type="ORF">O6P32_12590</name>
</gene>
<feature type="domain" description="Glycosyl hydrolase family 92 N-terminal" evidence="5">
    <location>
        <begin position="28"/>
        <end position="176"/>
    </location>
</feature>
<keyword evidence="6" id="KW-0378">Hydrolase</keyword>
<reference evidence="6" key="1">
    <citation type="submission" date="2022-12" db="EMBL/GenBank/DDBJ databases">
        <title>Phocaeicola acetigenes sp. nov., isolated feces from a healthy human.</title>
        <authorList>
            <person name="Do H."/>
            <person name="Ha Y.B."/>
            <person name="Kim J.-S."/>
            <person name="Suh M.K."/>
            <person name="Kim H.S."/>
            <person name="Lee J.-S."/>
        </authorList>
    </citation>
    <scope>NUCLEOTIDE SEQUENCE</scope>
    <source>
        <strain evidence="6">KGMB11183</strain>
    </source>
</reference>
<evidence type="ECO:0000259" key="5">
    <source>
        <dbReference type="Pfam" id="PF17678"/>
    </source>
</evidence>
<sequence>MGSFKQKLLCLFFFIVVVCGGYGQNAQFVNPFIGTGKCNVSTLWGNYGGTYPGATAPWGMVQLTPETSIRPSESGYYYEDSSIRSFSCLHHLSGFPNGSAGYLHLAFLKGRVNKLASDFSGRAFSHAKEQAIPGYYGVSFTDGDRVEMTASVHSGLFRYSSSSDTTTVVIWGAGNLNIRDSQTVMGSFMHSLVHFQTPFYAYETKNDTAYLHFAGKHAERQLMASVSASASGVEKSEMNRVVEIPGWDFEQLRAQTYDAWNRELSCVEVQSDDVEAICQFYTALYHSFLYPNIVSDADGTYKGRQVAWGRMYGNFSPWDTFRTLHPLLSLLKSDRQKEMICSLMEEYESNGMFPHAPMTGLHYAPLLVDACFKDAADVDERKLWDALMAYQQAEFAGAFGKEYNQRGFIDASLEKSVSVTTEYAYDDWVLGRLAEKVGEDVTSYWKRARNYQNLFDVETCFLLPRGKDDFLRKSGELGFQESTKWTTSCFAPHDVAGLIHLWGGDSCFVAWLEQAFDKGRIVFDNEPVFYYPYLFTWAGRPDITRRYVHQILRESYSNTPGGLPGNDDLGSMSSWFAFSAMGIFPACPGSDEYLLTEPLFDKVRIFRSGNIELEIKKNDTAFSSDRLPFVCLGGKRISRWFVSHHEWMREKVISFEESDSSGKKSVQKRPYSLTQDAPEFEVSSVRLADSVMYSGGLNAFLFTVKNKGSVGSYLAQTALENRYNASMRILLEANQEKADTLTFSLYREGIHTLSFAGREYTVQVLDSVRRTSSLLCTSVSLPSLWKSGEQVEGLFVCKNVSGKRGTYSVPLYLDDTLVETKSLVLEPGEEQTLCFSLCVNRAGMYKVRLLDKEKRVKVYSKAQEACVLDLDYGRRKGQCIPDNSGFENNGTACGDLQWGPNYVQTGEGSYITLPAAESLMETREGLTLLTWIAPQVPVKPHTYADFFTKGDYTLMKMEGPQSLVFFAGGWGRGMCEVRVPSDWYTAWHQIAGVCTGDSLKLYIDGRCVQEIAVSGRLEETEVSWNIGRNAEMPFSRFSDMKFGRTRIYGAALSDDDIEALYHAEKDCFR</sequence>
<evidence type="ECO:0000313" key="7">
    <source>
        <dbReference type="Proteomes" id="UP001141933"/>
    </source>
</evidence>
<dbReference type="GO" id="GO:0016798">
    <property type="term" value="F:hydrolase activity, acting on glycosyl bonds"/>
    <property type="evidence" value="ECO:0007669"/>
    <property type="project" value="UniProtKB-KW"/>
</dbReference>
<keyword evidence="6" id="KW-0326">Glycosidase</keyword>
<dbReference type="Gene3D" id="1.20.1610.10">
    <property type="entry name" value="alpha-1,2-mannosidases domains"/>
    <property type="match status" value="1"/>
</dbReference>
<dbReference type="EC" id="3.2.1.-" evidence="6"/>
<comment type="caution">
    <text evidence="6">The sequence shown here is derived from an EMBL/GenBank/DDBJ whole genome shotgun (WGS) entry which is preliminary data.</text>
</comment>
<protein>
    <submittedName>
        <fullName evidence="6">GH92 family glycosyl hydrolase</fullName>
        <ecNumber evidence="6">3.2.1.-</ecNumber>
    </submittedName>
</protein>
<name>A0ABT4PKG8_9BACT</name>
<dbReference type="EMBL" id="JAPZVM010000013">
    <property type="protein sequence ID" value="MCZ8373535.1"/>
    <property type="molecule type" value="Genomic_DNA"/>
</dbReference>
<keyword evidence="7" id="KW-1185">Reference proteome</keyword>
<dbReference type="NCBIfam" id="TIGR01180">
    <property type="entry name" value="aman2_put"/>
    <property type="match status" value="1"/>
</dbReference>
<organism evidence="6 7">
    <name type="scientific">Phocaeicola acetigenes</name>
    <dbReference type="NCBI Taxonomy" id="3016083"/>
    <lineage>
        <taxon>Bacteria</taxon>
        <taxon>Pseudomonadati</taxon>
        <taxon>Bacteroidota</taxon>
        <taxon>Bacteroidia</taxon>
        <taxon>Bacteroidales</taxon>
        <taxon>Bacteroidaceae</taxon>
        <taxon>Phocaeicola</taxon>
    </lineage>
</organism>
<dbReference type="RefSeq" id="WP_269878868.1">
    <property type="nucleotide sequence ID" value="NZ_JAPZVM010000013.1"/>
</dbReference>
<dbReference type="InterPro" id="IPR012939">
    <property type="entry name" value="Glyco_hydro_92"/>
</dbReference>
<proteinExistence type="predicted"/>
<dbReference type="PANTHER" id="PTHR12143:SF43">
    <property type="entry name" value="PUTATIVE-RELATED"/>
    <property type="match status" value="1"/>
</dbReference>
<dbReference type="Gene3D" id="1.20.1050.60">
    <property type="entry name" value="alpha-1,2-mannosidase"/>
    <property type="match status" value="1"/>
</dbReference>
<dbReference type="InterPro" id="IPR005887">
    <property type="entry name" value="GH92_a_mannosidase_put"/>
</dbReference>
<accession>A0ABT4PKG8</accession>
<dbReference type="SUPFAM" id="SSF49899">
    <property type="entry name" value="Concanavalin A-like lectins/glucanases"/>
    <property type="match status" value="1"/>
</dbReference>
<comment type="subunit">
    <text evidence="2">Monomer.</text>
</comment>
<evidence type="ECO:0000313" key="6">
    <source>
        <dbReference type="EMBL" id="MCZ8373535.1"/>
    </source>
</evidence>
<dbReference type="Gene3D" id="2.60.120.200">
    <property type="match status" value="1"/>
</dbReference>
<dbReference type="Pfam" id="PF07971">
    <property type="entry name" value="Glyco_hydro_92"/>
    <property type="match status" value="1"/>
</dbReference>
<keyword evidence="3" id="KW-0106">Calcium</keyword>
<dbReference type="InterPro" id="IPR041371">
    <property type="entry name" value="GH92_N"/>
</dbReference>
<dbReference type="InterPro" id="IPR013320">
    <property type="entry name" value="ConA-like_dom_sf"/>
</dbReference>
<dbReference type="Gene3D" id="2.70.98.10">
    <property type="match status" value="1"/>
</dbReference>
<feature type="domain" description="Glycosyl hydrolase family 92" evidence="4">
    <location>
        <begin position="239"/>
        <end position="656"/>
    </location>
</feature>
<dbReference type="SUPFAM" id="SSF48208">
    <property type="entry name" value="Six-hairpin glycosidases"/>
    <property type="match status" value="1"/>
</dbReference>
<evidence type="ECO:0000259" key="4">
    <source>
        <dbReference type="Pfam" id="PF07971"/>
    </source>
</evidence>
<comment type="cofactor">
    <cofactor evidence="1">
        <name>Ca(2+)</name>
        <dbReference type="ChEBI" id="CHEBI:29108"/>
    </cofactor>
</comment>
<evidence type="ECO:0000256" key="1">
    <source>
        <dbReference type="ARBA" id="ARBA00001913"/>
    </source>
</evidence>
<dbReference type="InterPro" id="IPR008928">
    <property type="entry name" value="6-hairpin_glycosidase_sf"/>
</dbReference>
<dbReference type="PANTHER" id="PTHR12143">
    <property type="entry name" value="PEPTIDE N-GLYCANASE PNGASE -RELATED"/>
    <property type="match status" value="1"/>
</dbReference>
<dbReference type="InterPro" id="IPR014718">
    <property type="entry name" value="GH-type_carb-bd"/>
</dbReference>
<dbReference type="Pfam" id="PF17678">
    <property type="entry name" value="Glyco_hydro_92N"/>
    <property type="match status" value="1"/>
</dbReference>
<dbReference type="Gene3D" id="3.30.2080.10">
    <property type="entry name" value="GH92 mannosidase domain"/>
    <property type="match status" value="1"/>
</dbReference>
<evidence type="ECO:0000256" key="2">
    <source>
        <dbReference type="ARBA" id="ARBA00011245"/>
    </source>
</evidence>
<evidence type="ECO:0000256" key="3">
    <source>
        <dbReference type="ARBA" id="ARBA00022837"/>
    </source>
</evidence>